<dbReference type="InParanoid" id="A0A0C3G0B4"/>
<evidence type="ECO:0000313" key="10">
    <source>
        <dbReference type="Proteomes" id="UP000054166"/>
    </source>
</evidence>
<dbReference type="STRING" id="765440.A0A0C3G0B4"/>
<dbReference type="Proteomes" id="UP000054166">
    <property type="component" value="Unassembled WGS sequence"/>
</dbReference>
<dbReference type="GO" id="GO:0003677">
    <property type="term" value="F:DNA binding"/>
    <property type="evidence" value="ECO:0007669"/>
    <property type="project" value="InterPro"/>
</dbReference>
<feature type="compositionally biased region" description="Polar residues" evidence="6">
    <location>
        <begin position="223"/>
        <end position="244"/>
    </location>
</feature>
<feature type="region of interest" description="Disordered" evidence="6">
    <location>
        <begin position="1"/>
        <end position="30"/>
    </location>
</feature>
<dbReference type="Pfam" id="PF04992">
    <property type="entry name" value="RNA_pol_Rpb1_6"/>
    <property type="match status" value="1"/>
</dbReference>
<dbReference type="InterPro" id="IPR007081">
    <property type="entry name" value="RNA_pol_Rpb1_5"/>
</dbReference>
<proteinExistence type="predicted"/>
<dbReference type="AlphaFoldDB" id="A0A0C3G0B4"/>
<dbReference type="PANTHER" id="PTHR19376:SF37">
    <property type="entry name" value="DNA-DIRECTED RNA POLYMERASE II SUBUNIT RPB1"/>
    <property type="match status" value="1"/>
</dbReference>
<gene>
    <name evidence="9" type="ORF">PILCRDRAFT_1939</name>
</gene>
<keyword evidence="10" id="KW-1185">Reference proteome</keyword>
<evidence type="ECO:0000256" key="1">
    <source>
        <dbReference type="ARBA" id="ARBA00012418"/>
    </source>
</evidence>
<evidence type="ECO:0000256" key="3">
    <source>
        <dbReference type="ARBA" id="ARBA00022679"/>
    </source>
</evidence>
<evidence type="ECO:0000256" key="2">
    <source>
        <dbReference type="ARBA" id="ARBA00022478"/>
    </source>
</evidence>
<evidence type="ECO:0000259" key="7">
    <source>
        <dbReference type="Pfam" id="PF04992"/>
    </source>
</evidence>
<protein>
    <recommendedName>
        <fullName evidence="1">DNA-directed RNA polymerase</fullName>
        <ecNumber evidence="1">2.7.7.6</ecNumber>
    </recommendedName>
</protein>
<dbReference type="InterPro" id="IPR007075">
    <property type="entry name" value="RNA_pol_Rpb1_6"/>
</dbReference>
<evidence type="ECO:0000256" key="6">
    <source>
        <dbReference type="SAM" id="MobiDB-lite"/>
    </source>
</evidence>
<dbReference type="GO" id="GO:0005665">
    <property type="term" value="C:RNA polymerase II, core complex"/>
    <property type="evidence" value="ECO:0007669"/>
    <property type="project" value="TreeGrafter"/>
</dbReference>
<feature type="domain" description="RNA polymerase Rpb1" evidence="8">
    <location>
        <begin position="279"/>
        <end position="534"/>
    </location>
</feature>
<dbReference type="Gene3D" id="1.10.150.390">
    <property type="match status" value="1"/>
</dbReference>
<reference evidence="10" key="2">
    <citation type="submission" date="2015-01" db="EMBL/GenBank/DDBJ databases">
        <title>Evolutionary Origins and Diversification of the Mycorrhizal Mutualists.</title>
        <authorList>
            <consortium name="DOE Joint Genome Institute"/>
            <consortium name="Mycorrhizal Genomics Consortium"/>
            <person name="Kohler A."/>
            <person name="Kuo A."/>
            <person name="Nagy L.G."/>
            <person name="Floudas D."/>
            <person name="Copeland A."/>
            <person name="Barry K.W."/>
            <person name="Cichocki N."/>
            <person name="Veneault-Fourrey C."/>
            <person name="LaButti K."/>
            <person name="Lindquist E.A."/>
            <person name="Lipzen A."/>
            <person name="Lundell T."/>
            <person name="Morin E."/>
            <person name="Murat C."/>
            <person name="Riley R."/>
            <person name="Ohm R."/>
            <person name="Sun H."/>
            <person name="Tunlid A."/>
            <person name="Henrissat B."/>
            <person name="Grigoriev I.V."/>
            <person name="Hibbett D.S."/>
            <person name="Martin F."/>
        </authorList>
    </citation>
    <scope>NUCLEOTIDE SEQUENCE [LARGE SCALE GENOMIC DNA]</scope>
    <source>
        <strain evidence="10">F 1598</strain>
    </source>
</reference>
<feature type="region of interest" description="Disordered" evidence="6">
    <location>
        <begin position="219"/>
        <end position="244"/>
    </location>
</feature>
<keyword evidence="3" id="KW-0808">Transferase</keyword>
<dbReference type="EMBL" id="KN832974">
    <property type="protein sequence ID" value="KIM89600.1"/>
    <property type="molecule type" value="Genomic_DNA"/>
</dbReference>
<dbReference type="EC" id="2.7.7.6" evidence="1"/>
<dbReference type="Pfam" id="PF04998">
    <property type="entry name" value="RNA_pol_Rpb1_5"/>
    <property type="match status" value="1"/>
</dbReference>
<dbReference type="InterPro" id="IPR045867">
    <property type="entry name" value="DNA-dir_RpoC_beta_prime"/>
</dbReference>
<organism evidence="9 10">
    <name type="scientific">Piloderma croceum (strain F 1598)</name>
    <dbReference type="NCBI Taxonomy" id="765440"/>
    <lineage>
        <taxon>Eukaryota</taxon>
        <taxon>Fungi</taxon>
        <taxon>Dikarya</taxon>
        <taxon>Basidiomycota</taxon>
        <taxon>Agaricomycotina</taxon>
        <taxon>Agaricomycetes</taxon>
        <taxon>Agaricomycetidae</taxon>
        <taxon>Atheliales</taxon>
        <taxon>Atheliaceae</taxon>
        <taxon>Piloderma</taxon>
    </lineage>
</organism>
<reference evidence="9 10" key="1">
    <citation type="submission" date="2014-04" db="EMBL/GenBank/DDBJ databases">
        <authorList>
            <consortium name="DOE Joint Genome Institute"/>
            <person name="Kuo A."/>
            <person name="Tarkka M."/>
            <person name="Buscot F."/>
            <person name="Kohler A."/>
            <person name="Nagy L.G."/>
            <person name="Floudas D."/>
            <person name="Copeland A."/>
            <person name="Barry K.W."/>
            <person name="Cichocki N."/>
            <person name="Veneault-Fourrey C."/>
            <person name="LaButti K."/>
            <person name="Lindquist E.A."/>
            <person name="Lipzen A."/>
            <person name="Lundell T."/>
            <person name="Morin E."/>
            <person name="Murat C."/>
            <person name="Sun H."/>
            <person name="Tunlid A."/>
            <person name="Henrissat B."/>
            <person name="Grigoriev I.V."/>
            <person name="Hibbett D.S."/>
            <person name="Martin F."/>
            <person name="Nordberg H.P."/>
            <person name="Cantor M.N."/>
            <person name="Hua S.X."/>
        </authorList>
    </citation>
    <scope>NUCLEOTIDE SEQUENCE [LARGE SCALE GENOMIC DNA]</scope>
    <source>
        <strain evidence="9 10">F 1598</strain>
    </source>
</reference>
<keyword evidence="2" id="KW-0240">DNA-directed RNA polymerase</keyword>
<keyword evidence="5" id="KW-0804">Transcription</keyword>
<evidence type="ECO:0000256" key="4">
    <source>
        <dbReference type="ARBA" id="ARBA00022695"/>
    </source>
</evidence>
<feature type="domain" description="RNA polymerase Rpb1" evidence="7">
    <location>
        <begin position="144"/>
        <end position="221"/>
    </location>
</feature>
<keyword evidence="4" id="KW-0548">Nucleotidyltransferase</keyword>
<dbReference type="PANTHER" id="PTHR19376">
    <property type="entry name" value="DNA-DIRECTED RNA POLYMERASE"/>
    <property type="match status" value="1"/>
</dbReference>
<dbReference type="OrthoDB" id="2678942at2759"/>
<feature type="compositionally biased region" description="Basic and acidic residues" evidence="6">
    <location>
        <begin position="11"/>
        <end position="23"/>
    </location>
</feature>
<name>A0A0C3G0B4_PILCF</name>
<evidence type="ECO:0000256" key="5">
    <source>
        <dbReference type="ARBA" id="ARBA00023163"/>
    </source>
</evidence>
<dbReference type="SUPFAM" id="SSF64484">
    <property type="entry name" value="beta and beta-prime subunits of DNA dependent RNA-polymerase"/>
    <property type="match status" value="1"/>
</dbReference>
<accession>A0A0C3G0B4</accession>
<sequence length="611" mass="66810">MRLGEEPDGDASGKKDEKPKEGGGKPGLLADGMYMKPPSRKNDFLTGAVLATALAKLLLRFNELMSDSTASNTLHAEVMLIVTSIIRIGQSRLVTIPIDNDPDEHIFNCVLEATPIVYKIFLKDPNTKMLGAQGGALTAYDVSDTFSLNNKELEHNYRVDVTDPVGGFLPGVLQVGLDDSSLELQVKLDEEFGQLVDDRRLLREFVFPRMGPSKSHYLPVNELSKTPSRSSTSIDKNLATSNPPTSLTLGAQDNAMLTFRMHLWATFASRLGEISSQPTLAAQSIGEPATQMTLNMFHYAGVSSKNVTLSVPRLKEIINIATNIKTPSLSVYLVLELARDPVLAKNVQQELAYTSLRTVTAAVEIWYDPATSQTLISSSFGAKTIPKSLSFGARVLGGADKDDEDGMGTIEEDIFLRQLENTMLNSVPISDEGTIEARKEEWVLENDGVNLKTVRCIDGVDFRQTYSNSCVEVFNVLGIEAAHGAIMRELRGVIEFDGSYVNYRHLALLCDLMTHRRSLMAITRHGINRADTGALMSFEEMVEILIEAAAVGEKDDCHGVAEQFGQMAPMGTGSFEVALDINMLKDAIVDHRLSVQSMLAAQVDGSMTLVK</sequence>
<dbReference type="GO" id="GO:0003899">
    <property type="term" value="F:DNA-directed RNA polymerase activity"/>
    <property type="evidence" value="ECO:0007669"/>
    <property type="project" value="UniProtKB-EC"/>
</dbReference>
<dbReference type="GO" id="GO:0006351">
    <property type="term" value="P:DNA-templated transcription"/>
    <property type="evidence" value="ECO:0007669"/>
    <property type="project" value="InterPro"/>
</dbReference>
<evidence type="ECO:0000313" key="9">
    <source>
        <dbReference type="EMBL" id="KIM89600.1"/>
    </source>
</evidence>
<dbReference type="HOGENOM" id="CLU_446965_0_0_1"/>
<evidence type="ECO:0000259" key="8">
    <source>
        <dbReference type="Pfam" id="PF04998"/>
    </source>
</evidence>